<gene>
    <name evidence="1" type="ORF">I5282_00625</name>
</gene>
<dbReference type="Gene3D" id="3.40.50.11710">
    <property type="entry name" value="Cyclodipeptide synthase"/>
    <property type="match status" value="1"/>
</dbReference>
<protein>
    <recommendedName>
        <fullName evidence="3">Dot/Icm T4SS effector</fullName>
    </recommendedName>
</protein>
<reference evidence="1 2" key="1">
    <citation type="submission" date="2020-12" db="EMBL/GenBank/DDBJ databases">
        <title>WGS of Legionella: environmental sample.</title>
        <authorList>
            <person name="Cristino S."/>
            <person name="Girolamini L."/>
            <person name="Salaris S."/>
            <person name="Pascale M.R."/>
            <person name="Mazzotta M."/>
            <person name="Orsini M."/>
            <person name="Grottola A."/>
        </authorList>
    </citation>
    <scope>NUCLEOTIDE SEQUENCE [LARGE SCALE GENOMIC DNA]</scope>
    <source>
        <strain evidence="1 2">30cs62</strain>
    </source>
</reference>
<dbReference type="InterPro" id="IPR038622">
    <property type="entry name" value="CDPS_sf"/>
</dbReference>
<organism evidence="1 2">
    <name type="scientific">Legionella bononiensis</name>
    <dbReference type="NCBI Taxonomy" id="2793102"/>
    <lineage>
        <taxon>Bacteria</taxon>
        <taxon>Pseudomonadati</taxon>
        <taxon>Pseudomonadota</taxon>
        <taxon>Gammaproteobacteria</taxon>
        <taxon>Legionellales</taxon>
        <taxon>Legionellaceae</taxon>
        <taxon>Legionella</taxon>
    </lineage>
</organism>
<accession>A0ABS1W6T9</accession>
<evidence type="ECO:0000313" key="2">
    <source>
        <dbReference type="Proteomes" id="UP000809910"/>
    </source>
</evidence>
<dbReference type="RefSeq" id="WP_203113855.1">
    <property type="nucleotide sequence ID" value="NZ_JADWVN010000002.1"/>
</dbReference>
<proteinExistence type="predicted"/>
<sequence>MSKVKGPKDSVFSSVIFDGKANGKVKCRFPSLTDTKDLVLLSIKGNEQCEGKYLGALVQYAVDTHQNKPSGSPSKGKTTFLIADEIYWHNLRSLPPETVSEEELKKQALAMGEAYFKANLDQFLAPLGLNSIEFSSSTADKTVDEQIASINKLALDMGKNFEIMRWHTWISENQAEETIKQMIPLYKTTDGLRAAIDTDVDSFVQRHKDDTEASQALWKHRSENYLTEENPSVMWLAGRLGYNFIIYPGKILSSFEETKKFFLVKDHKPYIRDGQSISDDCAHNSLSTHVPDPDKLVNWLEPTFVNFNTPKGEKHLSKEKGQGFFTVPETKKSRRHKQYLALSDKLDPKLSMTENDNTNSAASSSQDDAILSSSSCKLIISSMIEGFNLALNHPAIAQFIQDGPLTTYPALVVIIQNMTKQILNSDLDPIEKVDIVKALLESCIHIESPSAQYKMNS</sequence>
<name>A0ABS1W6T9_9GAMM</name>
<evidence type="ECO:0008006" key="3">
    <source>
        <dbReference type="Google" id="ProtNLM"/>
    </source>
</evidence>
<comment type="caution">
    <text evidence="1">The sequence shown here is derived from an EMBL/GenBank/DDBJ whole genome shotgun (WGS) entry which is preliminary data.</text>
</comment>
<dbReference type="Proteomes" id="UP000809910">
    <property type="component" value="Unassembled WGS sequence"/>
</dbReference>
<evidence type="ECO:0000313" key="1">
    <source>
        <dbReference type="EMBL" id="MBL7525070.1"/>
    </source>
</evidence>
<keyword evidence="2" id="KW-1185">Reference proteome</keyword>
<dbReference type="EMBL" id="JADWVN010000002">
    <property type="protein sequence ID" value="MBL7525070.1"/>
    <property type="molecule type" value="Genomic_DNA"/>
</dbReference>